<keyword evidence="4 6" id="KW-0472">Membrane</keyword>
<evidence type="ECO:0000313" key="7">
    <source>
        <dbReference type="EMBL" id="NWJ46528.1"/>
    </source>
</evidence>
<dbReference type="PANTHER" id="PTHR42723">
    <property type="entry name" value="CHLOROPHYLL SYNTHASE"/>
    <property type="match status" value="1"/>
</dbReference>
<feature type="transmembrane region" description="Helical" evidence="6">
    <location>
        <begin position="270"/>
        <end position="286"/>
    </location>
</feature>
<feature type="transmembrane region" description="Helical" evidence="6">
    <location>
        <begin position="194"/>
        <end position="216"/>
    </location>
</feature>
<dbReference type="CDD" id="cd13958">
    <property type="entry name" value="PT_UbiA_chlorophyll"/>
    <property type="match status" value="1"/>
</dbReference>
<dbReference type="Pfam" id="PF01040">
    <property type="entry name" value="UbiA"/>
    <property type="match status" value="1"/>
</dbReference>
<organism evidence="7 9">
    <name type="scientific">Candidatus Chlorohelix allophototropha</name>
    <dbReference type="NCBI Taxonomy" id="3003348"/>
    <lineage>
        <taxon>Bacteria</taxon>
        <taxon>Bacillati</taxon>
        <taxon>Chloroflexota</taxon>
        <taxon>Chloroflexia</taxon>
        <taxon>Candidatus Chloroheliales</taxon>
        <taxon>Candidatus Chloroheliaceae</taxon>
        <taxon>Candidatus Chlorohelix</taxon>
    </lineage>
</organism>
<dbReference type="RefSeq" id="WP_341467785.1">
    <property type="nucleotide sequence ID" value="NZ_CP128399.1"/>
</dbReference>
<name>A0A8T7LX10_9CHLR</name>
<evidence type="ECO:0000256" key="1">
    <source>
        <dbReference type="ARBA" id="ARBA00004141"/>
    </source>
</evidence>
<proteinExistence type="predicted"/>
<dbReference type="InterPro" id="IPR050475">
    <property type="entry name" value="Prenyltransferase_related"/>
</dbReference>
<evidence type="ECO:0000313" key="9">
    <source>
        <dbReference type="Proteomes" id="UP000521676"/>
    </source>
</evidence>
<dbReference type="GO" id="GO:0046408">
    <property type="term" value="F:chlorophyll synthetase activity"/>
    <property type="evidence" value="ECO:0007669"/>
    <property type="project" value="UniProtKB-EC"/>
</dbReference>
<gene>
    <name evidence="7" type="primary">chlG</name>
    <name evidence="7" type="ORF">HXX08_11670</name>
    <name evidence="8" type="ORF">OZ401_001677</name>
</gene>
<evidence type="ECO:0000313" key="10">
    <source>
        <dbReference type="Proteomes" id="UP001431572"/>
    </source>
</evidence>
<dbReference type="Proteomes" id="UP001431572">
    <property type="component" value="Chromosome 1"/>
</dbReference>
<reference evidence="7 9" key="1">
    <citation type="submission" date="2020-06" db="EMBL/GenBank/DDBJ databases">
        <title>Anoxygenic phototrophic Chloroflexota member uses a Type I reaction center.</title>
        <authorList>
            <person name="Tsuji J.M."/>
            <person name="Shaw N.A."/>
            <person name="Nagashima S."/>
            <person name="Venkiteswaran J."/>
            <person name="Schiff S.L."/>
            <person name="Hanada S."/>
            <person name="Tank M."/>
            <person name="Neufeld J.D."/>
        </authorList>
    </citation>
    <scope>NUCLEOTIDE SEQUENCE [LARGE SCALE GENOMIC DNA]</scope>
    <source>
        <strain evidence="7">L227-S17</strain>
    </source>
</reference>
<dbReference type="InterPro" id="IPR044878">
    <property type="entry name" value="UbiA_sf"/>
</dbReference>
<dbReference type="EMBL" id="CP128399">
    <property type="protein sequence ID" value="WJW65897.1"/>
    <property type="molecule type" value="Genomic_DNA"/>
</dbReference>
<sequence length="323" mass="34634">MSLNPDNRQGYRARIRTTGDLAPSTVSFKTRLGYSIGIMKPVTWFAPMWAFLCGAVGVSMDWGKAENIFKLVLGILLSGPVLCGLSQVLNDWFDREVDAINEPQRLIPSGKVGGGHVLVETLVLSILGVAIPMYLGTPVMILTALGFILALSYSIHPIRAKRNGWIGNALVALSYEGLPWLAGSTTFGSNGAGGWSSITSLGLAAAMFYSLGAHGIMTINDFKSIKGDTQMGIKTIPVQHGPRAAAWIAIVIMNISQVAVITLLVMTGKWVNAGIVAILLVGQFPLQRKFLNDPKGKAIWYNTTGTTMYVYGMLFTAIGLGVN</sequence>
<evidence type="ECO:0000256" key="4">
    <source>
        <dbReference type="ARBA" id="ARBA00023136"/>
    </source>
</evidence>
<evidence type="ECO:0000256" key="3">
    <source>
        <dbReference type="ARBA" id="ARBA00022989"/>
    </source>
</evidence>
<keyword evidence="2 6" id="KW-0812">Transmembrane</keyword>
<feature type="transmembrane region" description="Helical" evidence="6">
    <location>
        <begin position="244"/>
        <end position="264"/>
    </location>
</feature>
<keyword evidence="10" id="KW-1185">Reference proteome</keyword>
<evidence type="ECO:0000313" key="8">
    <source>
        <dbReference type="EMBL" id="WJW65897.1"/>
    </source>
</evidence>
<dbReference type="PANTHER" id="PTHR42723:SF1">
    <property type="entry name" value="CHLOROPHYLL SYNTHASE, CHLOROPLASTIC"/>
    <property type="match status" value="1"/>
</dbReference>
<keyword evidence="8" id="KW-0808">Transferase</keyword>
<dbReference type="GO" id="GO:0015995">
    <property type="term" value="P:chlorophyll biosynthetic process"/>
    <property type="evidence" value="ECO:0007669"/>
    <property type="project" value="UniProtKB-KW"/>
</dbReference>
<feature type="transmembrane region" description="Helical" evidence="6">
    <location>
        <begin position="131"/>
        <end position="153"/>
    </location>
</feature>
<dbReference type="AlphaFoldDB" id="A0A8T7LX10"/>
<comment type="subcellular location">
    <subcellularLocation>
        <location evidence="1">Membrane</location>
        <topology evidence="1">Multi-pass membrane protein</topology>
    </subcellularLocation>
</comment>
<keyword evidence="3 6" id="KW-1133">Transmembrane helix</keyword>
<feature type="transmembrane region" description="Helical" evidence="6">
    <location>
        <begin position="71"/>
        <end position="89"/>
    </location>
</feature>
<protein>
    <submittedName>
        <fullName evidence="7">Chlorophyll synthase ChlG</fullName>
        <ecNumber evidence="8">2.5.1.62</ecNumber>
    </submittedName>
</protein>
<dbReference type="InterPro" id="IPR006372">
    <property type="entry name" value="Chl_synth"/>
</dbReference>
<feature type="transmembrane region" description="Helical" evidence="6">
    <location>
        <begin position="42"/>
        <end position="59"/>
    </location>
</feature>
<dbReference type="Gene3D" id="1.10.357.140">
    <property type="entry name" value="UbiA prenyltransferase"/>
    <property type="match status" value="1"/>
</dbReference>
<dbReference type="InterPro" id="IPR000537">
    <property type="entry name" value="UbiA_prenyltransferase"/>
</dbReference>
<evidence type="ECO:0000256" key="5">
    <source>
        <dbReference type="ARBA" id="ARBA00023171"/>
    </source>
</evidence>
<keyword evidence="5" id="KW-0149">Chlorophyll biosynthesis</keyword>
<feature type="transmembrane region" description="Helical" evidence="6">
    <location>
        <begin position="298"/>
        <end position="322"/>
    </location>
</feature>
<evidence type="ECO:0000256" key="6">
    <source>
        <dbReference type="SAM" id="Phobius"/>
    </source>
</evidence>
<dbReference type="NCBIfam" id="NF005742">
    <property type="entry name" value="PRK07566.1"/>
    <property type="match status" value="1"/>
</dbReference>
<reference evidence="8" key="2">
    <citation type="journal article" date="2024" name="Nature">
        <title>Anoxygenic phototroph of the Chloroflexota uses a type I reaction centre.</title>
        <authorList>
            <person name="Tsuji J.M."/>
            <person name="Shaw N.A."/>
            <person name="Nagashima S."/>
            <person name="Venkiteswaran J.J."/>
            <person name="Schiff S.L."/>
            <person name="Watanabe T."/>
            <person name="Fukui M."/>
            <person name="Hanada S."/>
            <person name="Tank M."/>
            <person name="Neufeld J.D."/>
        </authorList>
    </citation>
    <scope>NUCLEOTIDE SEQUENCE</scope>
    <source>
        <strain evidence="8">L227-S17</strain>
    </source>
</reference>
<accession>A0A8T7LX10</accession>
<dbReference type="EMBL" id="JACATZ010000001">
    <property type="protein sequence ID" value="NWJ46528.1"/>
    <property type="molecule type" value="Genomic_DNA"/>
</dbReference>
<evidence type="ECO:0000256" key="2">
    <source>
        <dbReference type="ARBA" id="ARBA00022692"/>
    </source>
</evidence>
<feature type="transmembrane region" description="Helical" evidence="6">
    <location>
        <begin position="165"/>
        <end position="182"/>
    </location>
</feature>
<dbReference type="Proteomes" id="UP000521676">
    <property type="component" value="Unassembled WGS sequence"/>
</dbReference>
<dbReference type="GO" id="GO:0016020">
    <property type="term" value="C:membrane"/>
    <property type="evidence" value="ECO:0007669"/>
    <property type="project" value="UniProtKB-SubCell"/>
</dbReference>
<dbReference type="NCBIfam" id="TIGR01476">
    <property type="entry name" value="chlor_syn_BchG"/>
    <property type="match status" value="1"/>
</dbReference>
<dbReference type="EC" id="2.5.1.62" evidence="8"/>